<keyword evidence="5 6" id="KW-0472">Membrane</keyword>
<dbReference type="PANTHER" id="PTHR31885:SF6">
    <property type="entry name" value="GH04784P"/>
    <property type="match status" value="1"/>
</dbReference>
<dbReference type="Proteomes" id="UP001335325">
    <property type="component" value="Chromosome"/>
</dbReference>
<evidence type="ECO:0000256" key="4">
    <source>
        <dbReference type="ARBA" id="ARBA00022989"/>
    </source>
</evidence>
<dbReference type="EMBL" id="CP109134">
    <property type="protein sequence ID" value="WSD10499.1"/>
    <property type="molecule type" value="Genomic_DNA"/>
</dbReference>
<feature type="transmembrane region" description="Helical" evidence="6">
    <location>
        <begin position="155"/>
        <end position="177"/>
    </location>
</feature>
<comment type="subcellular location">
    <subcellularLocation>
        <location evidence="1">Membrane</location>
        <topology evidence="1">Multi-pass membrane protein</topology>
    </subcellularLocation>
</comment>
<evidence type="ECO:0000256" key="6">
    <source>
        <dbReference type="SAM" id="Phobius"/>
    </source>
</evidence>
<evidence type="ECO:0000313" key="8">
    <source>
        <dbReference type="Proteomes" id="UP001335325"/>
    </source>
</evidence>
<dbReference type="GeneID" id="91547993"/>
<sequence length="235" mass="24399">MPPLLVAYAGLVLLNLTGVALHHEVLEWAGKPLLAPVLALYLWLRTGRSHPFVLAALILSTAGDVALLLSGTGAFMAGVACFLGAQVCYITAFAKQGALTFLRARRRWCAGWLVAWAVGNVALAPLLGALVWAVAPYSLALVAMACAAPVRGRRAAWGGALFVCSDLLIGLGAAGLGFGGRPFVVMATYVAAQYLLTVAFAGTSVQRTAWLSAADEDRPCATPAADGADGPPQRR</sequence>
<evidence type="ECO:0000256" key="5">
    <source>
        <dbReference type="ARBA" id="ARBA00023136"/>
    </source>
</evidence>
<accession>A0ABZ1GW90</accession>
<keyword evidence="4 6" id="KW-1133">Transmembrane helix</keyword>
<feature type="transmembrane region" description="Helical" evidence="6">
    <location>
        <begin position="75"/>
        <end position="94"/>
    </location>
</feature>
<proteinExistence type="inferred from homology"/>
<evidence type="ECO:0000256" key="2">
    <source>
        <dbReference type="ARBA" id="ARBA00007375"/>
    </source>
</evidence>
<feature type="transmembrane region" description="Helical" evidence="6">
    <location>
        <begin position="28"/>
        <end position="44"/>
    </location>
</feature>
<protein>
    <submittedName>
        <fullName evidence="7">Lysoplasmalogenase</fullName>
    </submittedName>
</protein>
<gene>
    <name evidence="7" type="ORF">OIE73_35490</name>
</gene>
<dbReference type="InterPro" id="IPR012506">
    <property type="entry name" value="TMEM86B-like"/>
</dbReference>
<evidence type="ECO:0000256" key="3">
    <source>
        <dbReference type="ARBA" id="ARBA00022692"/>
    </source>
</evidence>
<keyword evidence="3 6" id="KW-0812">Transmembrane</keyword>
<dbReference type="Pfam" id="PF07947">
    <property type="entry name" value="YhhN"/>
    <property type="match status" value="1"/>
</dbReference>
<organism evidence="7 8">
    <name type="scientific">Streptomyces hirsutus</name>
    <dbReference type="NCBI Taxonomy" id="35620"/>
    <lineage>
        <taxon>Bacteria</taxon>
        <taxon>Bacillati</taxon>
        <taxon>Actinomycetota</taxon>
        <taxon>Actinomycetes</taxon>
        <taxon>Kitasatosporales</taxon>
        <taxon>Streptomycetaceae</taxon>
        <taxon>Streptomyces</taxon>
    </lineage>
</organism>
<name>A0ABZ1GW90_9ACTN</name>
<evidence type="ECO:0000256" key="1">
    <source>
        <dbReference type="ARBA" id="ARBA00004141"/>
    </source>
</evidence>
<comment type="similarity">
    <text evidence="2">Belongs to the TMEM86 family.</text>
</comment>
<feature type="transmembrane region" description="Helical" evidence="6">
    <location>
        <begin position="106"/>
        <end position="123"/>
    </location>
</feature>
<keyword evidence="8" id="KW-1185">Reference proteome</keyword>
<reference evidence="7 8" key="1">
    <citation type="submission" date="2022-10" db="EMBL/GenBank/DDBJ databases">
        <title>The complete genomes of actinobacterial strains from the NBC collection.</title>
        <authorList>
            <person name="Joergensen T.S."/>
            <person name="Alvarez Arevalo M."/>
            <person name="Sterndorff E.B."/>
            <person name="Faurdal D."/>
            <person name="Vuksanovic O."/>
            <person name="Mourched A.-S."/>
            <person name="Charusanti P."/>
            <person name="Shaw S."/>
            <person name="Blin K."/>
            <person name="Weber T."/>
        </authorList>
    </citation>
    <scope>NUCLEOTIDE SEQUENCE [LARGE SCALE GENOMIC DNA]</scope>
    <source>
        <strain evidence="7 8">NBC 01753</strain>
    </source>
</reference>
<dbReference type="RefSeq" id="WP_326756202.1">
    <property type="nucleotide sequence ID" value="NZ_CP109134.1"/>
</dbReference>
<dbReference type="PANTHER" id="PTHR31885">
    <property type="entry name" value="GH04784P"/>
    <property type="match status" value="1"/>
</dbReference>
<feature type="transmembrane region" description="Helical" evidence="6">
    <location>
        <begin position="183"/>
        <end position="202"/>
    </location>
</feature>
<evidence type="ECO:0000313" key="7">
    <source>
        <dbReference type="EMBL" id="WSD10499.1"/>
    </source>
</evidence>
<feature type="transmembrane region" description="Helical" evidence="6">
    <location>
        <begin position="129"/>
        <end position="148"/>
    </location>
</feature>